<feature type="non-terminal residue" evidence="1">
    <location>
        <position position="42"/>
    </location>
</feature>
<feature type="non-terminal residue" evidence="1">
    <location>
        <position position="1"/>
    </location>
</feature>
<keyword evidence="2" id="KW-1185">Reference proteome</keyword>
<sequence>VYSMQVPVKEALLIPLEIIKHDKEHNKYIVNSLWQAFNYNGD</sequence>
<reference evidence="1" key="1">
    <citation type="submission" date="2021-06" db="EMBL/GenBank/DDBJ databases">
        <authorList>
            <person name="Kallberg Y."/>
            <person name="Tangrot J."/>
            <person name="Rosling A."/>
        </authorList>
    </citation>
    <scope>NUCLEOTIDE SEQUENCE</scope>
    <source>
        <strain evidence="1">MA461A</strain>
    </source>
</reference>
<evidence type="ECO:0000313" key="1">
    <source>
        <dbReference type="EMBL" id="CAG8808156.1"/>
    </source>
</evidence>
<dbReference type="EMBL" id="CAJVQC010068510">
    <property type="protein sequence ID" value="CAG8808156.1"/>
    <property type="molecule type" value="Genomic_DNA"/>
</dbReference>
<evidence type="ECO:0000313" key="2">
    <source>
        <dbReference type="Proteomes" id="UP000789920"/>
    </source>
</evidence>
<name>A0ACA9RS92_9GLOM</name>
<proteinExistence type="predicted"/>
<organism evidence="1 2">
    <name type="scientific">Racocetra persica</name>
    <dbReference type="NCBI Taxonomy" id="160502"/>
    <lineage>
        <taxon>Eukaryota</taxon>
        <taxon>Fungi</taxon>
        <taxon>Fungi incertae sedis</taxon>
        <taxon>Mucoromycota</taxon>
        <taxon>Glomeromycotina</taxon>
        <taxon>Glomeromycetes</taxon>
        <taxon>Diversisporales</taxon>
        <taxon>Gigasporaceae</taxon>
        <taxon>Racocetra</taxon>
    </lineage>
</organism>
<gene>
    <name evidence="1" type="ORF">RPERSI_LOCUS22554</name>
</gene>
<accession>A0ACA9RS92</accession>
<dbReference type="Proteomes" id="UP000789920">
    <property type="component" value="Unassembled WGS sequence"/>
</dbReference>
<comment type="caution">
    <text evidence="1">The sequence shown here is derived from an EMBL/GenBank/DDBJ whole genome shotgun (WGS) entry which is preliminary data.</text>
</comment>
<protein>
    <submittedName>
        <fullName evidence="1">14891_t:CDS:1</fullName>
    </submittedName>
</protein>